<evidence type="ECO:0000256" key="7">
    <source>
        <dbReference type="HAMAP-Rule" id="MF_01008"/>
    </source>
</evidence>
<evidence type="ECO:0000313" key="9">
    <source>
        <dbReference type="EMBL" id="MST35168.1"/>
    </source>
</evidence>
<evidence type="ECO:0000313" key="10">
    <source>
        <dbReference type="Proteomes" id="UP000437736"/>
    </source>
</evidence>
<gene>
    <name evidence="7 9" type="primary">mraZ</name>
    <name evidence="9" type="ORF">GHK86_20850</name>
</gene>
<dbReference type="SUPFAM" id="SSF89447">
    <property type="entry name" value="AbrB/MazE/MraZ-like"/>
    <property type="match status" value="1"/>
</dbReference>
<evidence type="ECO:0000259" key="8">
    <source>
        <dbReference type="PROSITE" id="PS51740"/>
    </source>
</evidence>
<sequence length="147" mass="16637">MFFGRYEHSLDAKGRVVLPARFRLSFDSQAYLTQYLDGCLALWTPEEFGKRLAEYSQAQARSSADRNLARVWAAGSQEVEIDRQGRLALPQHLKEFAQLDRNVLVVGAMERIELWDPTQWEARVRPAELNLTDPVDVASAPLDDSGS</sequence>
<feature type="domain" description="SpoVT-AbrB" evidence="8">
    <location>
        <begin position="5"/>
        <end position="47"/>
    </location>
</feature>
<keyword evidence="6 7" id="KW-0804">Transcription</keyword>
<evidence type="ECO:0000256" key="3">
    <source>
        <dbReference type="ARBA" id="ARBA00022737"/>
    </source>
</evidence>
<evidence type="ECO:0000256" key="1">
    <source>
        <dbReference type="ARBA" id="ARBA00013860"/>
    </source>
</evidence>
<dbReference type="EMBL" id="WJHE01001483">
    <property type="protein sequence ID" value="MST35168.1"/>
    <property type="molecule type" value="Genomic_DNA"/>
</dbReference>
<keyword evidence="3" id="KW-0677">Repeat</keyword>
<keyword evidence="10" id="KW-1185">Reference proteome</keyword>
<dbReference type="InterPro" id="IPR003444">
    <property type="entry name" value="MraZ"/>
</dbReference>
<dbReference type="PANTHER" id="PTHR34701:SF1">
    <property type="entry name" value="TRANSCRIPTIONAL REGULATOR MRAZ"/>
    <property type="match status" value="1"/>
</dbReference>
<comment type="similarity">
    <text evidence="7">Belongs to the MraZ family.</text>
</comment>
<dbReference type="InterPro" id="IPR035642">
    <property type="entry name" value="MraZ_N"/>
</dbReference>
<organism evidence="9 10">
    <name type="scientific">Acidiferrimicrobium australe</name>
    <dbReference type="NCBI Taxonomy" id="2664430"/>
    <lineage>
        <taxon>Bacteria</taxon>
        <taxon>Bacillati</taxon>
        <taxon>Actinomycetota</taxon>
        <taxon>Acidimicrobiia</taxon>
        <taxon>Acidimicrobiales</taxon>
        <taxon>Acidimicrobiaceae</taxon>
        <taxon>Acidiferrimicrobium</taxon>
    </lineage>
</organism>
<comment type="subcellular location">
    <subcellularLocation>
        <location evidence="7">Cytoplasm</location>
        <location evidence="7">Nucleoid</location>
    </subcellularLocation>
</comment>
<evidence type="ECO:0000256" key="6">
    <source>
        <dbReference type="ARBA" id="ARBA00023163"/>
    </source>
</evidence>
<dbReference type="CDD" id="cd16320">
    <property type="entry name" value="MraZ_N"/>
    <property type="match status" value="1"/>
</dbReference>
<dbReference type="InterPro" id="IPR020603">
    <property type="entry name" value="MraZ_dom"/>
</dbReference>
<comment type="caution">
    <text evidence="9">The sequence shown here is derived from an EMBL/GenBank/DDBJ whole genome shotgun (WGS) entry which is preliminary data.</text>
</comment>
<dbReference type="HAMAP" id="MF_01008">
    <property type="entry name" value="MraZ"/>
    <property type="match status" value="1"/>
</dbReference>
<keyword evidence="4 7" id="KW-0805">Transcription regulation</keyword>
<evidence type="ECO:0000256" key="2">
    <source>
        <dbReference type="ARBA" id="ARBA00022490"/>
    </source>
</evidence>
<dbReference type="PANTHER" id="PTHR34701">
    <property type="entry name" value="TRANSCRIPTIONAL REGULATOR MRAZ"/>
    <property type="match status" value="1"/>
</dbReference>
<dbReference type="CDD" id="cd16321">
    <property type="entry name" value="MraZ_C"/>
    <property type="match status" value="1"/>
</dbReference>
<protein>
    <recommendedName>
        <fullName evidence="1 7">Transcriptional regulator MraZ</fullName>
    </recommendedName>
</protein>
<comment type="subunit">
    <text evidence="7">Forms oligomers.</text>
</comment>
<dbReference type="PROSITE" id="PS51740">
    <property type="entry name" value="SPOVT_ABRB"/>
    <property type="match status" value="2"/>
</dbReference>
<name>A0ABW9R3B5_9ACTN</name>
<dbReference type="Gene3D" id="3.40.1550.20">
    <property type="entry name" value="Transcriptional regulator MraZ domain"/>
    <property type="match status" value="1"/>
</dbReference>
<dbReference type="InterPro" id="IPR037914">
    <property type="entry name" value="SpoVT-AbrB_sf"/>
</dbReference>
<reference evidence="9 10" key="1">
    <citation type="submission" date="2019-11" db="EMBL/GenBank/DDBJ databases">
        <title>Acidiferrimicrobium australis gen. nov., sp. nov., an acidophilic and obligately heterotrophic, member of the Actinobacteria that catalyses dissimilatory oxido- reduction of iron isolated from metal-rich acidic water in Chile.</title>
        <authorList>
            <person name="Gonzalez D."/>
            <person name="Huber K."/>
            <person name="Hedrich S."/>
            <person name="Rojas-Villalobos C."/>
            <person name="Quatrini R."/>
            <person name="Dinamarca M.A."/>
            <person name="Schwarz A."/>
            <person name="Canales C."/>
            <person name="Nancucheo I."/>
        </authorList>
    </citation>
    <scope>NUCLEOTIDE SEQUENCE [LARGE SCALE GENOMIC DNA]</scope>
    <source>
        <strain evidence="9 10">USS-CCA1</strain>
    </source>
</reference>
<dbReference type="InterPro" id="IPR007159">
    <property type="entry name" value="SpoVT-AbrB_dom"/>
</dbReference>
<accession>A0ABW9R3B5</accession>
<evidence type="ECO:0000256" key="4">
    <source>
        <dbReference type="ARBA" id="ARBA00023015"/>
    </source>
</evidence>
<dbReference type="Pfam" id="PF02381">
    <property type="entry name" value="MraZ"/>
    <property type="match status" value="2"/>
</dbReference>
<feature type="domain" description="SpoVT-AbrB" evidence="8">
    <location>
        <begin position="76"/>
        <end position="119"/>
    </location>
</feature>
<dbReference type="InterPro" id="IPR038619">
    <property type="entry name" value="MraZ_sf"/>
</dbReference>
<evidence type="ECO:0000256" key="5">
    <source>
        <dbReference type="ARBA" id="ARBA00023125"/>
    </source>
</evidence>
<proteinExistence type="inferred from homology"/>
<keyword evidence="2 7" id="KW-0963">Cytoplasm</keyword>
<dbReference type="NCBIfam" id="TIGR00242">
    <property type="entry name" value="division/cell wall cluster transcriptional repressor MraZ"/>
    <property type="match status" value="1"/>
</dbReference>
<dbReference type="InterPro" id="IPR035644">
    <property type="entry name" value="MraZ_C"/>
</dbReference>
<keyword evidence="5 7" id="KW-0238">DNA-binding</keyword>
<dbReference type="Proteomes" id="UP000437736">
    <property type="component" value="Unassembled WGS sequence"/>
</dbReference>